<feature type="compositionally biased region" description="Polar residues" evidence="1">
    <location>
        <begin position="160"/>
        <end position="180"/>
    </location>
</feature>
<dbReference type="GeneID" id="20313208"/>
<dbReference type="EMBL" id="JH226136">
    <property type="protein sequence ID" value="EHY60616.1"/>
    <property type="molecule type" value="Genomic_DNA"/>
</dbReference>
<evidence type="ECO:0000313" key="2">
    <source>
        <dbReference type="EMBL" id="EHY60616.1"/>
    </source>
</evidence>
<accession>H6C939</accession>
<reference evidence="2" key="1">
    <citation type="submission" date="2011-07" db="EMBL/GenBank/DDBJ databases">
        <title>The Genome Sequence of Exophiala (Wangiella) dermatitidis NIH/UT8656.</title>
        <authorList>
            <consortium name="The Broad Institute Genome Sequencing Platform"/>
            <person name="Cuomo C."/>
            <person name="Wang Z."/>
            <person name="Hunicke-Smith S."/>
            <person name="Szanislo P.J."/>
            <person name="Earl A."/>
            <person name="Young S.K."/>
            <person name="Zeng Q."/>
            <person name="Gargeya S."/>
            <person name="Fitzgerald M."/>
            <person name="Haas B."/>
            <person name="Abouelleil A."/>
            <person name="Alvarado L."/>
            <person name="Arachchi H.M."/>
            <person name="Berlin A."/>
            <person name="Brown A."/>
            <person name="Chapman S.B."/>
            <person name="Chen Z."/>
            <person name="Dunbar C."/>
            <person name="Freedman E."/>
            <person name="Gearin G."/>
            <person name="Gellesch M."/>
            <person name="Goldberg J."/>
            <person name="Griggs A."/>
            <person name="Gujja S."/>
            <person name="Heiman D."/>
            <person name="Howarth C."/>
            <person name="Larson L."/>
            <person name="Lui A."/>
            <person name="MacDonald P.J.P."/>
            <person name="Montmayeur A."/>
            <person name="Murphy C."/>
            <person name="Neiman D."/>
            <person name="Pearson M."/>
            <person name="Priest M."/>
            <person name="Roberts A."/>
            <person name="Saif S."/>
            <person name="Shea T."/>
            <person name="Shenoy N."/>
            <person name="Sisk P."/>
            <person name="Stolte C."/>
            <person name="Sykes S."/>
            <person name="Wortman J."/>
            <person name="Nusbaum C."/>
            <person name="Birren B."/>
        </authorList>
    </citation>
    <scope>NUCLEOTIDE SEQUENCE</scope>
    <source>
        <strain evidence="2">NIH/UT8656</strain>
    </source>
</reference>
<sequence>MSALHPPLKRRYQEISESLHAQKRQRHNHSDDSWFPPAFWDNLSRIDLTKAALRELDRRNNQVTPQFPSSNRRRCHPVTRGTLARPGEKAFPTHSANVWLSHCGKESLKELKRFARVGGPDLSDLRGFRQLVDPFIQAMNTRQSISRGRGRKRSGLPTPEGQSASNTTSTKSTGPYNRNFQQHLIDGGVYPDGYEYPDGRVPALPANWGEITQRLAQRRRSLSPSRFREEDFQKFRRANLHASKENQIMAAVIPTIEGNISDRKCVAGGIPFTNLDHLTDGTLVSGNPDLYHGARPEQLDRRVRESLRYLVIPSTQDDLPVAPNFFLAVKGPEGSAAVAERQARYDGALGEMGMHSLQSFGQVAPRFDNNAHTITSIYHGGHLKIYTVHVAQPTVPGLRREFYMHQLRSFSMTDTAERFREGATAYRELREWAKETRDEAIRQANERSIGNQDSLVIVGAGDEQACSSGTNLAQDESDTVIQLSQTTPAGASTGNVDTPDTSSTDPLPGLKTSSKRSNRHSNEDPASQRKRPNVGNSDNGSS</sequence>
<dbReference type="eggNOG" id="ENOG502SJYB">
    <property type="taxonomic scope" value="Eukaryota"/>
</dbReference>
<dbReference type="STRING" id="858893.H6C939"/>
<dbReference type="OMA" id="KQEARPK"/>
<dbReference type="Proteomes" id="UP000007304">
    <property type="component" value="Unassembled WGS sequence"/>
</dbReference>
<feature type="compositionally biased region" description="Polar residues" evidence="1">
    <location>
        <begin position="487"/>
        <end position="505"/>
    </location>
</feature>
<feature type="region of interest" description="Disordered" evidence="1">
    <location>
        <begin position="139"/>
        <end position="180"/>
    </location>
</feature>
<dbReference type="HOGENOM" id="CLU_023878_1_1_1"/>
<proteinExistence type="predicted"/>
<dbReference type="VEuPathDB" id="FungiDB:HMPREF1120_08569"/>
<dbReference type="RefSeq" id="XP_009161077.1">
    <property type="nucleotide sequence ID" value="XM_009162829.1"/>
</dbReference>
<gene>
    <name evidence="2" type="ORF">HMPREF1120_08569</name>
</gene>
<dbReference type="InParanoid" id="H6C939"/>
<keyword evidence="3" id="KW-1185">Reference proteome</keyword>
<name>H6C939_EXODN</name>
<organism evidence="2 3">
    <name type="scientific">Exophiala dermatitidis (strain ATCC 34100 / CBS 525.76 / NIH/UT8656)</name>
    <name type="common">Black yeast</name>
    <name type="synonym">Wangiella dermatitidis</name>
    <dbReference type="NCBI Taxonomy" id="858893"/>
    <lineage>
        <taxon>Eukaryota</taxon>
        <taxon>Fungi</taxon>
        <taxon>Dikarya</taxon>
        <taxon>Ascomycota</taxon>
        <taxon>Pezizomycotina</taxon>
        <taxon>Eurotiomycetes</taxon>
        <taxon>Chaetothyriomycetidae</taxon>
        <taxon>Chaetothyriales</taxon>
        <taxon>Herpotrichiellaceae</taxon>
        <taxon>Exophiala</taxon>
    </lineage>
</organism>
<dbReference type="AlphaFoldDB" id="H6C939"/>
<protein>
    <submittedName>
        <fullName evidence="2">Uncharacterized protein</fullName>
    </submittedName>
</protein>
<feature type="region of interest" description="Disordered" evidence="1">
    <location>
        <begin position="487"/>
        <end position="542"/>
    </location>
</feature>
<evidence type="ECO:0000313" key="3">
    <source>
        <dbReference type="Proteomes" id="UP000007304"/>
    </source>
</evidence>
<evidence type="ECO:0000256" key="1">
    <source>
        <dbReference type="SAM" id="MobiDB-lite"/>
    </source>
</evidence>